<reference evidence="4" key="1">
    <citation type="submission" date="2020-08" db="EMBL/GenBank/DDBJ databases">
        <authorList>
            <person name="Shumante A."/>
            <person name="Zimin A.V."/>
            <person name="Puiu D."/>
            <person name="Salzberg S.L."/>
        </authorList>
    </citation>
    <scope>NUCLEOTIDE SEQUENCE</scope>
    <source>
        <strain evidence="4">WC2-LM</strain>
        <tissue evidence="4">Liver</tissue>
    </source>
</reference>
<feature type="region of interest" description="Disordered" evidence="2">
    <location>
        <begin position="234"/>
        <end position="280"/>
    </location>
</feature>
<dbReference type="GO" id="GO:0000981">
    <property type="term" value="F:DNA-binding transcription factor activity, RNA polymerase II-specific"/>
    <property type="evidence" value="ECO:0007669"/>
    <property type="project" value="TreeGrafter"/>
</dbReference>
<dbReference type="Pfam" id="PF25398">
    <property type="entry name" value="CUX1_N"/>
    <property type="match status" value="1"/>
</dbReference>
<dbReference type="GO" id="GO:0000977">
    <property type="term" value="F:RNA polymerase II transcription regulatory region sequence-specific DNA binding"/>
    <property type="evidence" value="ECO:0007669"/>
    <property type="project" value="TreeGrafter"/>
</dbReference>
<evidence type="ECO:0000259" key="3">
    <source>
        <dbReference type="Pfam" id="PF25398"/>
    </source>
</evidence>
<evidence type="ECO:0000313" key="4">
    <source>
        <dbReference type="EMBL" id="KAF7484251.1"/>
    </source>
</evidence>
<dbReference type="InterPro" id="IPR057476">
    <property type="entry name" value="Cux_N"/>
</dbReference>
<evidence type="ECO:0000256" key="1">
    <source>
        <dbReference type="ARBA" id="ARBA00023054"/>
    </source>
</evidence>
<proteinExistence type="predicted"/>
<dbReference type="EMBL" id="WJEC01000294">
    <property type="protein sequence ID" value="KAF7484251.1"/>
    <property type="molecule type" value="Genomic_DNA"/>
</dbReference>
<feature type="compositionally biased region" description="Low complexity" evidence="2">
    <location>
        <begin position="242"/>
        <end position="267"/>
    </location>
</feature>
<gene>
    <name evidence="4" type="ORF">GHT09_004444</name>
</gene>
<organism evidence="4 5">
    <name type="scientific">Marmota monax</name>
    <name type="common">Woodchuck</name>
    <dbReference type="NCBI Taxonomy" id="9995"/>
    <lineage>
        <taxon>Eukaryota</taxon>
        <taxon>Metazoa</taxon>
        <taxon>Chordata</taxon>
        <taxon>Craniata</taxon>
        <taxon>Vertebrata</taxon>
        <taxon>Euteleostomi</taxon>
        <taxon>Mammalia</taxon>
        <taxon>Eutheria</taxon>
        <taxon>Euarchontoglires</taxon>
        <taxon>Glires</taxon>
        <taxon>Rodentia</taxon>
        <taxon>Sciuromorpha</taxon>
        <taxon>Sciuridae</taxon>
        <taxon>Xerinae</taxon>
        <taxon>Marmotini</taxon>
        <taxon>Marmota</taxon>
    </lineage>
</organism>
<feature type="region of interest" description="Disordered" evidence="2">
    <location>
        <begin position="114"/>
        <end position="168"/>
    </location>
</feature>
<dbReference type="PANTHER" id="PTHR14043:SF5">
    <property type="entry name" value="HOMEOBOX PROTEIN CUT-LIKE 2"/>
    <property type="match status" value="1"/>
</dbReference>
<dbReference type="AlphaFoldDB" id="A0A834QWS1"/>
<name>A0A834QWS1_MARMO</name>
<feature type="compositionally biased region" description="Basic and acidic residues" evidence="2">
    <location>
        <begin position="130"/>
        <end position="154"/>
    </location>
</feature>
<dbReference type="GO" id="GO:0005634">
    <property type="term" value="C:nucleus"/>
    <property type="evidence" value="ECO:0007669"/>
    <property type="project" value="TreeGrafter"/>
</dbReference>
<protein>
    <recommendedName>
        <fullName evidence="3">Cux N-terminal domain-containing protein</fullName>
    </recommendedName>
</protein>
<feature type="domain" description="Cux N-terminal" evidence="3">
    <location>
        <begin position="27"/>
        <end position="115"/>
    </location>
</feature>
<dbReference type="PANTHER" id="PTHR14043">
    <property type="entry name" value="CCAAT DISPLACEMENT PROTEIN-RELATED"/>
    <property type="match status" value="1"/>
</dbReference>
<feature type="region of interest" description="Disordered" evidence="2">
    <location>
        <begin position="1"/>
        <end position="20"/>
    </location>
</feature>
<comment type="caution">
    <text evidence="4">The sequence shown here is derived from an EMBL/GenBank/DDBJ whole genome shotgun (WGS) entry which is preliminary data.</text>
</comment>
<evidence type="ECO:0000313" key="5">
    <source>
        <dbReference type="Proteomes" id="UP000662637"/>
    </source>
</evidence>
<dbReference type="Proteomes" id="UP000662637">
    <property type="component" value="Unassembled WGS sequence"/>
</dbReference>
<evidence type="ECO:0000256" key="2">
    <source>
        <dbReference type="SAM" id="MobiDB-lite"/>
    </source>
</evidence>
<accession>A0A834QWS1</accession>
<keyword evidence="1" id="KW-0175">Coiled coil</keyword>
<sequence>MYSRRHRLTSTSRGVFPTLPPSYPSLKELNSVASELSARQEESEHSHKHLIELRREFKKNVPEEIREMVAPVLKSFQAEVVALSKRSQEAEAAFLSVYKQLVEAPDPVPTLEVARSLDDRLQPPSLDPSRQPRRDLHTSWKRHPELLGHKEQKEGTSPAVPTLTEGSRLPGIAGKALLTEALLQRNEAEKQKGLQEVQVTLAARLGEAEEKIKVLHSALKATQTELLELRRKYDEEAASKQTSSPSPLTVPPVARNTPPLSLETSLLPGPPDAPATSEHP</sequence>